<name>A0A329VCP5_9GAMM</name>
<dbReference type="RefSeq" id="WP_113026242.1">
    <property type="nucleotide sequence ID" value="NZ_CAWNWQ010000021.1"/>
</dbReference>
<dbReference type="Proteomes" id="UP000250870">
    <property type="component" value="Unassembled WGS sequence"/>
</dbReference>
<dbReference type="Gene3D" id="3.40.50.1110">
    <property type="entry name" value="SGNH hydrolase"/>
    <property type="match status" value="1"/>
</dbReference>
<protein>
    <recommendedName>
        <fullName evidence="3">SGNH hydrolase-type esterase domain-containing protein</fullName>
    </recommendedName>
</protein>
<reference evidence="1 2" key="1">
    <citation type="journal article" date="2018" name="Int. J. Syst. Evol. Microbiol.">
        <title>Whole-genome-based revisit of Photorhabdus phylogeny: proposal for the elevation of most Photorhabdus subspecies to the species level and description of one novel species Photorhabdus bodei sp. nov., and one novel subspecies Photorhabdus laumondii subsp. clarkei subsp. nov.</title>
        <authorList>
            <person name="Machado R.A.R."/>
            <person name="Wuthrich D."/>
            <person name="Kuhnert P."/>
            <person name="Arce C.C.M."/>
            <person name="Thonen L."/>
            <person name="Ruiz C."/>
            <person name="Zhang X."/>
            <person name="Robert C.A.M."/>
            <person name="Karimi J."/>
            <person name="Kamali S."/>
            <person name="Ma J."/>
            <person name="Bruggmann R."/>
            <person name="Erb M."/>
        </authorList>
    </citation>
    <scope>NUCLEOTIDE SEQUENCE [LARGE SCALE GENOMIC DNA]</scope>
    <source>
        <strain evidence="1 2">BOJ-47</strain>
    </source>
</reference>
<evidence type="ECO:0008006" key="3">
    <source>
        <dbReference type="Google" id="ProtNLM"/>
    </source>
</evidence>
<dbReference type="SUPFAM" id="SSF52266">
    <property type="entry name" value="SGNH hydrolase"/>
    <property type="match status" value="1"/>
</dbReference>
<evidence type="ECO:0000313" key="2">
    <source>
        <dbReference type="Proteomes" id="UP000250870"/>
    </source>
</evidence>
<proteinExistence type="predicted"/>
<accession>A0A329VCP5</accession>
<comment type="caution">
    <text evidence="1">The sequence shown here is derived from an EMBL/GenBank/DDBJ whole genome shotgun (WGS) entry which is preliminary data.</text>
</comment>
<evidence type="ECO:0000313" key="1">
    <source>
        <dbReference type="EMBL" id="RAW88991.1"/>
    </source>
</evidence>
<gene>
    <name evidence="1" type="ORF">CKY01_14810</name>
</gene>
<dbReference type="GO" id="GO:0016788">
    <property type="term" value="F:hydrolase activity, acting on ester bonds"/>
    <property type="evidence" value="ECO:0007669"/>
    <property type="project" value="UniProtKB-ARBA"/>
</dbReference>
<dbReference type="InterPro" id="IPR036514">
    <property type="entry name" value="SGNH_hydro_sf"/>
</dbReference>
<organism evidence="1 2">
    <name type="scientific">Photorhabdus laumondii subsp. clarkei</name>
    <dbReference type="NCBI Taxonomy" id="2029685"/>
    <lineage>
        <taxon>Bacteria</taxon>
        <taxon>Pseudomonadati</taxon>
        <taxon>Pseudomonadota</taxon>
        <taxon>Gammaproteobacteria</taxon>
        <taxon>Enterobacterales</taxon>
        <taxon>Morganellaceae</taxon>
        <taxon>Photorhabdus</taxon>
    </lineage>
</organism>
<dbReference type="AlphaFoldDB" id="A0A329VCP5"/>
<sequence length="735" mass="82795">MNQSNVNTEKLAEFLSDNQENALEVMRLAQIYLMNEDQNSHGTTFCNNIPSCSGNVDGYTAIGTWHPTKIDNEVVFIRREQSDSIFWESSQQQLTVSKTKGVKRVCLIGESAALGMFFSPYITPAKTLSHLLNQYSDVEWEVIDLARSCINAGGLLDTCKASLQLQPDYVIILAGNNWFSDVLFEHNAPLERRRDYANVLANLGPNGIAVEYKEKLEKNAEILINRIDAISKESHAEFIFALPASNYADWERKMPLHWLGNGKTAEWYELYRKASQSMMSGQYVEALALGLSMVEIDGGIAATSNRIVANSLIALNRAEEAKSYLDAECSYALMHDLVTSFPGTPAFVKERIIQQDIDIKVIDLEYYFSKYLGSKVIGGSLFVDYCHMTPEGFKVAMSSIAEWLICHGKDKPDVNWEVMAKKTIELDESSYNLAVSYFYIALYNSHINRPIDEIAERERIVKLFGKAVQYSEKILDVMELYVKARSCEKGAGFGLSRAGQKLLELVNSPLDFPVAQSSPGADEQTIDAICEIFDKHGRNGKGLKESYQKSYIDQLKHGVDLTEPQYIERVGSVIRMSKDPEINTRRSIPYFKSWWPTSSFTLITNGNHDLNIEMTSRVKKHIKESKVKISINGELIKEVELSSEWSHHKLIISSSLTKLGFNKVTLEWPRLAQDEEKEVLNISSRYNKGLKTEILGVLEILCHSSNISQKGMINDSIFRFRQSPESASGGSGTDR</sequence>
<dbReference type="EMBL" id="NSCI01000021">
    <property type="protein sequence ID" value="RAW88991.1"/>
    <property type="molecule type" value="Genomic_DNA"/>
</dbReference>